<protein>
    <recommendedName>
        <fullName evidence="3">Reverse transcriptase domain-containing protein</fullName>
    </recommendedName>
</protein>
<dbReference type="EMBL" id="BKCJ010009607">
    <property type="protein sequence ID" value="GEU87759.1"/>
    <property type="molecule type" value="Genomic_DNA"/>
</dbReference>
<dbReference type="AlphaFoldDB" id="A0A6L2NQS9"/>
<comment type="caution">
    <text evidence="2">The sequence shown here is derived from an EMBL/GenBank/DDBJ whole genome shotgun (WGS) entry which is preliminary data.</text>
</comment>
<gene>
    <name evidence="2" type="ORF">Tci_059737</name>
</gene>
<reference evidence="2" key="1">
    <citation type="journal article" date="2019" name="Sci. Rep.">
        <title>Draft genome of Tanacetum cinerariifolium, the natural source of mosquito coil.</title>
        <authorList>
            <person name="Yamashiro T."/>
            <person name="Shiraishi A."/>
            <person name="Satake H."/>
            <person name="Nakayama K."/>
        </authorList>
    </citation>
    <scope>NUCLEOTIDE SEQUENCE</scope>
</reference>
<accession>A0A6L2NQS9</accession>
<evidence type="ECO:0000313" key="2">
    <source>
        <dbReference type="EMBL" id="GEU87759.1"/>
    </source>
</evidence>
<evidence type="ECO:0000256" key="1">
    <source>
        <dbReference type="SAM" id="Coils"/>
    </source>
</evidence>
<keyword evidence="1" id="KW-0175">Coiled coil</keyword>
<sequence>MKANNDKINNLEAEFDQFQKQCEQMHDDLLNQMRNFIQNFQNGPPGEDKEHEATTDTKLFSTEDIQPLPVQEPPQNFDMHQIIEECCVEVHEQQKQNMEKTMLDLVKICHHKQFFCIHDDVDNLIESALDSKLLSINSINSQRLDKKEQEVKIVEEQPAERRNHIEKSLQNFRVIHKSSISLNTSQISSFHAVAPILSTREPKNSLNNSLLDNFLPEFETFCDHSEETRSGNTTHANYSLPEYDSFCFEIEPDQERLINLMKNDVPDNSSNDPLLEEVDLFLSDDSIPPGIENVTDDPEGDICFLEELLIDDFILFHESSDPNNPSISRPPLEPPDVESFFDLKPDMIAEEISDKLNEDKCFDPRRGINVSKKIEDDDYFPFIE</sequence>
<organism evidence="2">
    <name type="scientific">Tanacetum cinerariifolium</name>
    <name type="common">Dalmatian daisy</name>
    <name type="synonym">Chrysanthemum cinerariifolium</name>
    <dbReference type="NCBI Taxonomy" id="118510"/>
    <lineage>
        <taxon>Eukaryota</taxon>
        <taxon>Viridiplantae</taxon>
        <taxon>Streptophyta</taxon>
        <taxon>Embryophyta</taxon>
        <taxon>Tracheophyta</taxon>
        <taxon>Spermatophyta</taxon>
        <taxon>Magnoliopsida</taxon>
        <taxon>eudicotyledons</taxon>
        <taxon>Gunneridae</taxon>
        <taxon>Pentapetalae</taxon>
        <taxon>asterids</taxon>
        <taxon>campanulids</taxon>
        <taxon>Asterales</taxon>
        <taxon>Asteraceae</taxon>
        <taxon>Asteroideae</taxon>
        <taxon>Anthemideae</taxon>
        <taxon>Anthemidinae</taxon>
        <taxon>Tanacetum</taxon>
    </lineage>
</organism>
<feature type="coiled-coil region" evidence="1">
    <location>
        <begin position="1"/>
        <end position="28"/>
    </location>
</feature>
<name>A0A6L2NQS9_TANCI</name>
<evidence type="ECO:0008006" key="3">
    <source>
        <dbReference type="Google" id="ProtNLM"/>
    </source>
</evidence>
<proteinExistence type="predicted"/>